<evidence type="ECO:0000259" key="5">
    <source>
        <dbReference type="PROSITE" id="PS50275"/>
    </source>
</evidence>
<dbReference type="InterPro" id="IPR043573">
    <property type="entry name" value="Fig4-like"/>
</dbReference>
<feature type="region of interest" description="Disordered" evidence="4">
    <location>
        <begin position="1"/>
        <end position="30"/>
    </location>
</feature>
<name>A0A511K7S4_RHOTO</name>
<dbReference type="EMBL" id="BJWK01000001">
    <property type="protein sequence ID" value="GEM06398.1"/>
    <property type="molecule type" value="Genomic_DNA"/>
</dbReference>
<evidence type="ECO:0000256" key="2">
    <source>
        <dbReference type="ARBA" id="ARBA00022801"/>
    </source>
</evidence>
<evidence type="ECO:0000256" key="3">
    <source>
        <dbReference type="ARBA" id="ARBA00023136"/>
    </source>
</evidence>
<dbReference type="Proteomes" id="UP000321518">
    <property type="component" value="Unassembled WGS sequence"/>
</dbReference>
<accession>A0A511K7S4</accession>
<dbReference type="PANTHER" id="PTHR45738:SF5">
    <property type="entry name" value="POLYPHOSPHOINOSITIDE PHOSPHATASE"/>
    <property type="match status" value="1"/>
</dbReference>
<dbReference type="InterPro" id="IPR002013">
    <property type="entry name" value="SAC_dom"/>
</dbReference>
<proteinExistence type="predicted"/>
<dbReference type="PANTHER" id="PTHR45738">
    <property type="entry name" value="POLYPHOSPHOINOSITIDE PHOSPHATASE"/>
    <property type="match status" value="1"/>
</dbReference>
<dbReference type="GO" id="GO:0043813">
    <property type="term" value="F:phosphatidylinositol-3,5-bisphosphate 5-phosphatase activity"/>
    <property type="evidence" value="ECO:0007669"/>
    <property type="project" value="InterPro"/>
</dbReference>
<reference evidence="6 7" key="1">
    <citation type="submission" date="2019-07" db="EMBL/GenBank/DDBJ databases">
        <title>Rhodotorula toruloides NBRC10032 genome sequencing.</title>
        <authorList>
            <person name="Shida Y."/>
            <person name="Takaku H."/>
            <person name="Ogasawara W."/>
            <person name="Mori K."/>
        </authorList>
    </citation>
    <scope>NUCLEOTIDE SEQUENCE [LARGE SCALE GENOMIC DNA]</scope>
    <source>
        <strain evidence="6 7">NBRC10032</strain>
    </source>
</reference>
<keyword evidence="3" id="KW-0472">Membrane</keyword>
<dbReference type="GO" id="GO:0012505">
    <property type="term" value="C:endomembrane system"/>
    <property type="evidence" value="ECO:0007669"/>
    <property type="project" value="UniProtKB-SubCell"/>
</dbReference>
<dbReference type="OrthoDB" id="405996at2759"/>
<protein>
    <submittedName>
        <fullName evidence="6">Polyphosphoinositide phosphatase</fullName>
    </submittedName>
</protein>
<feature type="compositionally biased region" description="Polar residues" evidence="4">
    <location>
        <begin position="14"/>
        <end position="26"/>
    </location>
</feature>
<comment type="caution">
    <text evidence="6">The sequence shown here is derived from an EMBL/GenBank/DDBJ whole genome shotgun (WGS) entry which is preliminary data.</text>
</comment>
<evidence type="ECO:0000313" key="7">
    <source>
        <dbReference type="Proteomes" id="UP000321518"/>
    </source>
</evidence>
<comment type="subcellular location">
    <subcellularLocation>
        <location evidence="1">Endomembrane system</location>
    </subcellularLocation>
</comment>
<sequence length="931" mass="103071">MESGPTGGEKKQDVTSQDGETSSTSAVAEVEEGALSHIRIPDRHVTLEKMALYQTQAYLYLVASDKDEQRFRILKIDREFFKEASARRAAGEAVDDSEMDLDIQEDGIVYSSAEKEDLLDTLKARPSNNFKDLKQPCFGIAGFVRFSCTIWMVVITARSKVGLLGGHFVFHSEGTELVEICRDKEAAAASIAEDVRHKNAFTSVYLSRNFYFSHTYDITNTLQSNLLRGFLARPRRDKWVWNWHLLRPLRKSLPPDSPWIVPLIHGYYTQAKLTVFHRQVYIILIARRSRHFAGARFLRRGVNSEGFVANEVETEQVVCEPLTTPFYSAASSSHDHPNLAPSLPLPPHFPTTHQSRRLSPRHTSHVQIRGSIPLYWTQDATKAMKPPIELALRDPFYTAAAKHFDGLFELYGGFCMALNLIKQHDDRESLLVPEFRSCIDYLNQFLPNEHKIDYTAFDMSAAKAAASATVAPGESEGNGPRKSVTDYIEDYAETSLDKTGFFHSGEGGGRLTPIIQNGVVRTNCIDCLEYANSQATCPMTYADPMSLLSRTNAAQTIIGKTVLGHQLHALGIIGTPSLSAHSDAIRQLEAMYLEHGDTIALQYGGSNTVNTIDSFRPSELAWPAWSGGYSRDKVENMKRYYANSFGDYDKQAAIDLFLGIKPPLPPPAMWEYIPPPPRPSYRAWYDPSHLSNPQTSSDDVAASLQATIDQEDAEDPLDLWRRFYRGVHFESLAPQFAFKMISTLKGPVVIRQDDIPVQASPLVPKIPRTYSRRPTTTSLRGLLGSGVKSRRQMRDASSPPDAAQNAGDGDSASISQKTTQMATLPTAPFAASTGQLAVALLKPVTRPDEAKEYDAWLSQFRHLSLAAQDHLSEKDRTMYQAHVGAVAGQRGTGGGVVGRPHDVSEKDRAIFAAFAAAGQPRGATALVSVEG</sequence>
<feature type="domain" description="SAC" evidence="5">
    <location>
        <begin position="201"/>
        <end position="605"/>
    </location>
</feature>
<feature type="compositionally biased region" description="Low complexity" evidence="4">
    <location>
        <begin position="768"/>
        <end position="780"/>
    </location>
</feature>
<dbReference type="Pfam" id="PF02383">
    <property type="entry name" value="Syja_N"/>
    <property type="match status" value="1"/>
</dbReference>
<dbReference type="GO" id="GO:0046856">
    <property type="term" value="P:phosphatidylinositol dephosphorylation"/>
    <property type="evidence" value="ECO:0007669"/>
    <property type="project" value="InterPro"/>
</dbReference>
<evidence type="ECO:0000313" key="6">
    <source>
        <dbReference type="EMBL" id="GEM06398.1"/>
    </source>
</evidence>
<dbReference type="AlphaFoldDB" id="A0A511K7S4"/>
<keyword evidence="2" id="KW-0378">Hydrolase</keyword>
<organism evidence="6 7">
    <name type="scientific">Rhodotorula toruloides</name>
    <name type="common">Yeast</name>
    <name type="synonym">Rhodosporidium toruloides</name>
    <dbReference type="NCBI Taxonomy" id="5286"/>
    <lineage>
        <taxon>Eukaryota</taxon>
        <taxon>Fungi</taxon>
        <taxon>Dikarya</taxon>
        <taxon>Basidiomycota</taxon>
        <taxon>Pucciniomycotina</taxon>
        <taxon>Microbotryomycetes</taxon>
        <taxon>Sporidiobolales</taxon>
        <taxon>Sporidiobolaceae</taxon>
        <taxon>Rhodotorula</taxon>
    </lineage>
</organism>
<evidence type="ECO:0000256" key="4">
    <source>
        <dbReference type="SAM" id="MobiDB-lite"/>
    </source>
</evidence>
<gene>
    <name evidence="6" type="ORF">Rt10032_c01g0415</name>
</gene>
<feature type="region of interest" description="Disordered" evidence="4">
    <location>
        <begin position="768"/>
        <end position="820"/>
    </location>
</feature>
<dbReference type="PROSITE" id="PS50275">
    <property type="entry name" value="SAC"/>
    <property type="match status" value="1"/>
</dbReference>
<evidence type="ECO:0000256" key="1">
    <source>
        <dbReference type="ARBA" id="ARBA00004308"/>
    </source>
</evidence>